<name>A0A9D4MQE3_DREPO</name>
<dbReference type="AlphaFoldDB" id="A0A9D4MQE3"/>
<reference evidence="1" key="1">
    <citation type="journal article" date="2019" name="bioRxiv">
        <title>The Genome of the Zebra Mussel, Dreissena polymorpha: A Resource for Invasive Species Research.</title>
        <authorList>
            <person name="McCartney M.A."/>
            <person name="Auch B."/>
            <person name="Kono T."/>
            <person name="Mallez S."/>
            <person name="Zhang Y."/>
            <person name="Obille A."/>
            <person name="Becker A."/>
            <person name="Abrahante J.E."/>
            <person name="Garbe J."/>
            <person name="Badalamenti J.P."/>
            <person name="Herman A."/>
            <person name="Mangelson H."/>
            <person name="Liachko I."/>
            <person name="Sullivan S."/>
            <person name="Sone E.D."/>
            <person name="Koren S."/>
            <person name="Silverstein K.A.T."/>
            <person name="Beckman K.B."/>
            <person name="Gohl D.M."/>
        </authorList>
    </citation>
    <scope>NUCLEOTIDE SEQUENCE</scope>
    <source>
        <strain evidence="1">Duluth1</strain>
        <tissue evidence="1">Whole animal</tissue>
    </source>
</reference>
<proteinExistence type="predicted"/>
<sequence length="92" mass="10749">MTKWAERSSSRRDVNYHPAWRSDHQLLGVNEVSGRGRPGRRMTVLARFRRNSPIRPSSADVVKPLSSLNDAYKRYFLWILFMNRPACLTCQI</sequence>
<accession>A0A9D4MQE3</accession>
<gene>
    <name evidence="1" type="ORF">DPMN_004195</name>
</gene>
<comment type="caution">
    <text evidence="1">The sequence shown here is derived from an EMBL/GenBank/DDBJ whole genome shotgun (WGS) entry which is preliminary data.</text>
</comment>
<organism evidence="1 2">
    <name type="scientific">Dreissena polymorpha</name>
    <name type="common">Zebra mussel</name>
    <name type="synonym">Mytilus polymorpha</name>
    <dbReference type="NCBI Taxonomy" id="45954"/>
    <lineage>
        <taxon>Eukaryota</taxon>
        <taxon>Metazoa</taxon>
        <taxon>Spiralia</taxon>
        <taxon>Lophotrochozoa</taxon>
        <taxon>Mollusca</taxon>
        <taxon>Bivalvia</taxon>
        <taxon>Autobranchia</taxon>
        <taxon>Heteroconchia</taxon>
        <taxon>Euheterodonta</taxon>
        <taxon>Imparidentia</taxon>
        <taxon>Neoheterodontei</taxon>
        <taxon>Myida</taxon>
        <taxon>Dreissenoidea</taxon>
        <taxon>Dreissenidae</taxon>
        <taxon>Dreissena</taxon>
    </lineage>
</organism>
<keyword evidence="2" id="KW-1185">Reference proteome</keyword>
<evidence type="ECO:0000313" key="2">
    <source>
        <dbReference type="Proteomes" id="UP000828390"/>
    </source>
</evidence>
<evidence type="ECO:0000313" key="1">
    <source>
        <dbReference type="EMBL" id="KAH3880285.1"/>
    </source>
</evidence>
<protein>
    <submittedName>
        <fullName evidence="1">Uncharacterized protein</fullName>
    </submittedName>
</protein>
<dbReference type="EMBL" id="JAIWYP010000001">
    <property type="protein sequence ID" value="KAH3880285.1"/>
    <property type="molecule type" value="Genomic_DNA"/>
</dbReference>
<dbReference type="Proteomes" id="UP000828390">
    <property type="component" value="Unassembled WGS sequence"/>
</dbReference>
<reference evidence="1" key="2">
    <citation type="submission" date="2020-11" db="EMBL/GenBank/DDBJ databases">
        <authorList>
            <person name="McCartney M.A."/>
            <person name="Auch B."/>
            <person name="Kono T."/>
            <person name="Mallez S."/>
            <person name="Becker A."/>
            <person name="Gohl D.M."/>
            <person name="Silverstein K.A.T."/>
            <person name="Koren S."/>
            <person name="Bechman K.B."/>
            <person name="Herman A."/>
            <person name="Abrahante J.E."/>
            <person name="Garbe J."/>
        </authorList>
    </citation>
    <scope>NUCLEOTIDE SEQUENCE</scope>
    <source>
        <strain evidence="1">Duluth1</strain>
        <tissue evidence="1">Whole animal</tissue>
    </source>
</reference>